<keyword evidence="3" id="KW-1185">Reference proteome</keyword>
<dbReference type="HOGENOM" id="CLU_2602135_0_0_5"/>
<sequence>MSKPIVIEYNKPPTSNIESLRRKIARNYNRFNIRKFAASIAIYFINYFYLLLSGSPISAERAFIMSTICSTRNYFRQRN</sequence>
<evidence type="ECO:0000313" key="2">
    <source>
        <dbReference type="EMBL" id="AEI88578.1"/>
    </source>
</evidence>
<keyword evidence="1" id="KW-0812">Transmembrane</keyword>
<dbReference type="Proteomes" id="UP000006639">
    <property type="component" value="Chromosome"/>
</dbReference>
<protein>
    <submittedName>
        <fullName evidence="2">Uncharacterized protein</fullName>
    </submittedName>
</protein>
<evidence type="ECO:0000256" key="1">
    <source>
        <dbReference type="SAM" id="Phobius"/>
    </source>
</evidence>
<gene>
    <name evidence="2" type="ordered locus">midi_00262</name>
</gene>
<dbReference type="RefSeq" id="WP_013950794.1">
    <property type="nucleotide sequence ID" value="NC_015722.1"/>
</dbReference>
<dbReference type="KEGG" id="mmn:midi_00262"/>
<proteinExistence type="predicted"/>
<accession>F7XV79</accession>
<dbReference type="EMBL" id="CP002130">
    <property type="protein sequence ID" value="AEI88578.1"/>
    <property type="molecule type" value="Genomic_DNA"/>
</dbReference>
<evidence type="ECO:0000313" key="3">
    <source>
        <dbReference type="Proteomes" id="UP000006639"/>
    </source>
</evidence>
<reference evidence="2 3" key="1">
    <citation type="journal article" date="2011" name="Mol. Biol. Evol.">
        <title>Phylogenomic evidence for the presence of a flagellum and cbb3 oxidase in the free-living mitochondrial ancestor.</title>
        <authorList>
            <person name="Sassera D."/>
            <person name="Lo N."/>
            <person name="Epis S."/>
            <person name="D'Auria G."/>
            <person name="Montagna M."/>
            <person name="Comandatore F."/>
            <person name="Horner D."/>
            <person name="Pereto J."/>
            <person name="Luciano A.M."/>
            <person name="Franciosi F."/>
            <person name="Ferri E."/>
            <person name="Crotti E."/>
            <person name="Bazzocchi C."/>
            <person name="Daffonchio D."/>
            <person name="Sacchi L."/>
            <person name="Moya A."/>
            <person name="Latorre A."/>
            <person name="Bandi C."/>
        </authorList>
    </citation>
    <scope>NUCLEOTIDE SEQUENCE [LARGE SCALE GENOMIC DNA]</scope>
    <source>
        <strain evidence="2 3">IricVA</strain>
    </source>
</reference>
<keyword evidence="1" id="KW-0472">Membrane</keyword>
<feature type="transmembrane region" description="Helical" evidence="1">
    <location>
        <begin position="31"/>
        <end position="52"/>
    </location>
</feature>
<keyword evidence="1" id="KW-1133">Transmembrane helix</keyword>
<name>F7XV79_MIDMI</name>
<dbReference type="AlphaFoldDB" id="F7XV79"/>
<organism evidence="2 3">
    <name type="scientific">Midichloria mitochondrii (strain IricVA)</name>
    <dbReference type="NCBI Taxonomy" id="696127"/>
    <lineage>
        <taxon>Bacteria</taxon>
        <taxon>Pseudomonadati</taxon>
        <taxon>Pseudomonadota</taxon>
        <taxon>Alphaproteobacteria</taxon>
        <taxon>Rickettsiales</taxon>
        <taxon>Candidatus Midichloriaceae</taxon>
        <taxon>Candidatus Midichloria</taxon>
    </lineage>
</organism>